<evidence type="ECO:0000256" key="5">
    <source>
        <dbReference type="ARBA" id="ARBA00022630"/>
    </source>
</evidence>
<evidence type="ECO:0000256" key="7">
    <source>
        <dbReference type="ARBA" id="ARBA00022723"/>
    </source>
</evidence>
<dbReference type="EC" id="1.4.7.1" evidence="15"/>
<accession>A0A0C2DXV5</accession>
<sequence>MSYLKLNEAFGDLARACNVRVITWRKLSTNRESLGAEAKKTEPLMRQVFVTADYVAEDPERFERNIYLLRKQAVNNMAKQSVDCYICSLSTTTMVYKGQFNTHQLYLYYDDLRNPDFITHIALVHSRFSTNTLPSWSRAQPNRVVRIEQTNTTASLTESDVFVDDASRKFTSHTLTVVLTGSQMLHEGRESEDGVRKNFGSLLIWTFENDEMVAHNGEINTLRGNINLMRAREGVMSSSLYKDDLLKLYPVVEEGLTDSGCFDNVCEFLVKAGQRSLPEAAMTMVPEAWEKDDEMDHDKRAFYRWAAMAMEPWDGPALLAFCDGRYVGAILDRNGLRPARYYLTADDHLYLSSEVGVNDHDVESIVKKVCEILLLNLNFIRTHHRTRNEKEGEINE</sequence>
<dbReference type="EMBL" id="KN726565">
    <property type="protein sequence ID" value="KIH67802.1"/>
    <property type="molecule type" value="Genomic_DNA"/>
</dbReference>
<feature type="domain" description="Glutamine amidotransferase type-2" evidence="16">
    <location>
        <begin position="212"/>
        <end position="368"/>
    </location>
</feature>
<keyword evidence="4" id="KW-0028">Amino-acid biosynthesis</keyword>
<dbReference type="InterPro" id="IPR050711">
    <property type="entry name" value="ET-N_metabolism_enzyme"/>
</dbReference>
<keyword evidence="13" id="KW-0003">3Fe-4S</keyword>
<evidence type="ECO:0000256" key="12">
    <source>
        <dbReference type="ARBA" id="ARBA00023164"/>
    </source>
</evidence>
<dbReference type="GO" id="GO:0016041">
    <property type="term" value="F:glutamate synthase (ferredoxin) activity"/>
    <property type="evidence" value="ECO:0007669"/>
    <property type="project" value="UniProtKB-EC"/>
</dbReference>
<dbReference type="GO" id="GO:0019676">
    <property type="term" value="P:ammonia assimilation cycle"/>
    <property type="evidence" value="ECO:0007669"/>
    <property type="project" value="TreeGrafter"/>
</dbReference>
<dbReference type="GO" id="GO:0016740">
    <property type="term" value="F:transferase activity"/>
    <property type="evidence" value="ECO:0007669"/>
    <property type="project" value="UniProtKB-KW"/>
</dbReference>
<comment type="cofactor">
    <cofactor evidence="1">
        <name>FMN</name>
        <dbReference type="ChEBI" id="CHEBI:58210"/>
    </cofactor>
</comment>
<evidence type="ECO:0000256" key="8">
    <source>
        <dbReference type="ARBA" id="ARBA00022962"/>
    </source>
</evidence>
<dbReference type="PANTHER" id="PTHR11938">
    <property type="entry name" value="FAD NADPH DEHYDROGENASE/OXIDOREDUCTASE"/>
    <property type="match status" value="1"/>
</dbReference>
<dbReference type="SUPFAM" id="SSF56235">
    <property type="entry name" value="N-terminal nucleophile aminohydrolases (Ntn hydrolases)"/>
    <property type="match status" value="1"/>
</dbReference>
<evidence type="ECO:0000256" key="2">
    <source>
        <dbReference type="ARBA" id="ARBA00001927"/>
    </source>
</evidence>
<reference evidence="17 18" key="1">
    <citation type="submission" date="2013-12" db="EMBL/GenBank/DDBJ databases">
        <title>Draft genome of the parsitic nematode Ancylostoma duodenale.</title>
        <authorList>
            <person name="Mitreva M."/>
        </authorList>
    </citation>
    <scope>NUCLEOTIDE SEQUENCE [LARGE SCALE GENOMIC DNA]</scope>
    <source>
        <strain evidence="17 18">Zhejiang</strain>
    </source>
</reference>
<dbReference type="PANTHER" id="PTHR11938:SF133">
    <property type="entry name" value="GLUTAMATE SYNTHASE (NADH)"/>
    <property type="match status" value="1"/>
</dbReference>
<dbReference type="InterPro" id="IPR017932">
    <property type="entry name" value="GATase_2_dom"/>
</dbReference>
<comment type="similarity">
    <text evidence="3">Belongs to the glutamate synthase family.</text>
</comment>
<dbReference type="OrthoDB" id="4327079at2759"/>
<evidence type="ECO:0000313" key="18">
    <source>
        <dbReference type="Proteomes" id="UP000054047"/>
    </source>
</evidence>
<evidence type="ECO:0000256" key="9">
    <source>
        <dbReference type="ARBA" id="ARBA00023002"/>
    </source>
</evidence>
<evidence type="ECO:0000256" key="4">
    <source>
        <dbReference type="ARBA" id="ARBA00022605"/>
    </source>
</evidence>
<keyword evidence="11" id="KW-0411">Iron-sulfur</keyword>
<comment type="pathway">
    <text evidence="14">Amino-acid biosynthesis; L-glutamate biosynthesis via GLT pathway; L-glutamate from 2-oxoglutarate and L-glutamine (ferredoxin route): step 1/1.</text>
</comment>
<gene>
    <name evidence="17" type="ORF">ANCDUO_01869</name>
</gene>
<evidence type="ECO:0000259" key="16">
    <source>
        <dbReference type="Pfam" id="PF00310"/>
    </source>
</evidence>
<keyword evidence="18" id="KW-1185">Reference proteome</keyword>
<protein>
    <recommendedName>
        <fullName evidence="15">glutamate synthase (ferredoxin)</fullName>
        <ecNumber evidence="15">1.4.7.1</ecNumber>
    </recommendedName>
</protein>
<keyword evidence="10" id="KW-0408">Iron</keyword>
<evidence type="ECO:0000256" key="1">
    <source>
        <dbReference type="ARBA" id="ARBA00001917"/>
    </source>
</evidence>
<dbReference type="Pfam" id="PF00310">
    <property type="entry name" value="GATase_2"/>
    <property type="match status" value="2"/>
</dbReference>
<evidence type="ECO:0000313" key="17">
    <source>
        <dbReference type="EMBL" id="KIH67802.1"/>
    </source>
</evidence>
<evidence type="ECO:0000256" key="15">
    <source>
        <dbReference type="ARBA" id="ARBA00039085"/>
    </source>
</evidence>
<dbReference type="GO" id="GO:0016040">
    <property type="term" value="F:glutamate synthase (NADH) activity"/>
    <property type="evidence" value="ECO:0007669"/>
    <property type="project" value="TreeGrafter"/>
</dbReference>
<evidence type="ECO:0000256" key="14">
    <source>
        <dbReference type="ARBA" id="ARBA00037928"/>
    </source>
</evidence>
<dbReference type="InterPro" id="IPR029055">
    <property type="entry name" value="Ntn_hydrolases_N"/>
</dbReference>
<proteinExistence type="inferred from homology"/>
<evidence type="ECO:0000256" key="6">
    <source>
        <dbReference type="ARBA" id="ARBA00022643"/>
    </source>
</evidence>
<dbReference type="AlphaFoldDB" id="A0A0C2DXV5"/>
<dbReference type="Proteomes" id="UP000054047">
    <property type="component" value="Unassembled WGS sequence"/>
</dbReference>
<keyword evidence="5" id="KW-0285">Flavoprotein</keyword>
<dbReference type="Gene3D" id="3.60.20.10">
    <property type="entry name" value="Glutamine Phosphoribosylpyrophosphate, subunit 1, domain 1"/>
    <property type="match status" value="2"/>
</dbReference>
<dbReference type="GO" id="GO:0006537">
    <property type="term" value="P:glutamate biosynthetic process"/>
    <property type="evidence" value="ECO:0007669"/>
    <property type="project" value="UniProtKB-KW"/>
</dbReference>
<keyword evidence="7" id="KW-0479">Metal-binding</keyword>
<dbReference type="GO" id="GO:0051538">
    <property type="term" value="F:3 iron, 4 sulfur cluster binding"/>
    <property type="evidence" value="ECO:0007669"/>
    <property type="project" value="UniProtKB-KW"/>
</dbReference>
<evidence type="ECO:0000256" key="10">
    <source>
        <dbReference type="ARBA" id="ARBA00023004"/>
    </source>
</evidence>
<keyword evidence="6" id="KW-0288">FMN</keyword>
<keyword evidence="17" id="KW-0808">Transferase</keyword>
<dbReference type="CDD" id="cd00713">
    <property type="entry name" value="GltS"/>
    <property type="match status" value="1"/>
</dbReference>
<comment type="cofactor">
    <cofactor evidence="2">
        <name>[3Fe-4S] cluster</name>
        <dbReference type="ChEBI" id="CHEBI:21137"/>
    </cofactor>
</comment>
<keyword evidence="9" id="KW-0560">Oxidoreductase</keyword>
<feature type="domain" description="Glutamine amidotransferase type-2" evidence="16">
    <location>
        <begin position="7"/>
        <end position="145"/>
    </location>
</feature>
<organism evidence="17 18">
    <name type="scientific">Ancylostoma duodenale</name>
    <dbReference type="NCBI Taxonomy" id="51022"/>
    <lineage>
        <taxon>Eukaryota</taxon>
        <taxon>Metazoa</taxon>
        <taxon>Ecdysozoa</taxon>
        <taxon>Nematoda</taxon>
        <taxon>Chromadorea</taxon>
        <taxon>Rhabditida</taxon>
        <taxon>Rhabditina</taxon>
        <taxon>Rhabditomorpha</taxon>
        <taxon>Strongyloidea</taxon>
        <taxon>Ancylostomatidae</taxon>
        <taxon>Ancylostomatinae</taxon>
        <taxon>Ancylostoma</taxon>
    </lineage>
</organism>
<keyword evidence="8 17" id="KW-0315">Glutamine amidotransferase</keyword>
<evidence type="ECO:0000256" key="11">
    <source>
        <dbReference type="ARBA" id="ARBA00023014"/>
    </source>
</evidence>
<evidence type="ECO:0000256" key="3">
    <source>
        <dbReference type="ARBA" id="ARBA00009716"/>
    </source>
</evidence>
<dbReference type="GO" id="GO:0046872">
    <property type="term" value="F:metal ion binding"/>
    <property type="evidence" value="ECO:0007669"/>
    <property type="project" value="UniProtKB-KW"/>
</dbReference>
<name>A0A0C2DXV5_9BILA</name>
<evidence type="ECO:0000256" key="13">
    <source>
        <dbReference type="ARBA" id="ARBA00023291"/>
    </source>
</evidence>
<keyword evidence="12" id="KW-0314">Glutamate biosynthesis</keyword>